<gene>
    <name evidence="1" type="ORF">C8F04DRAFT_1172403</name>
</gene>
<organism evidence="1 2">
    <name type="scientific">Mycena alexandri</name>
    <dbReference type="NCBI Taxonomy" id="1745969"/>
    <lineage>
        <taxon>Eukaryota</taxon>
        <taxon>Fungi</taxon>
        <taxon>Dikarya</taxon>
        <taxon>Basidiomycota</taxon>
        <taxon>Agaricomycotina</taxon>
        <taxon>Agaricomycetes</taxon>
        <taxon>Agaricomycetidae</taxon>
        <taxon>Agaricales</taxon>
        <taxon>Marasmiineae</taxon>
        <taxon>Mycenaceae</taxon>
        <taxon>Mycena</taxon>
    </lineage>
</organism>
<evidence type="ECO:0000313" key="1">
    <source>
        <dbReference type="EMBL" id="KAJ7047934.1"/>
    </source>
</evidence>
<comment type="caution">
    <text evidence="1">The sequence shown here is derived from an EMBL/GenBank/DDBJ whole genome shotgun (WGS) entry which is preliminary data.</text>
</comment>
<proteinExistence type="predicted"/>
<reference evidence="1" key="1">
    <citation type="submission" date="2023-03" db="EMBL/GenBank/DDBJ databases">
        <title>Massive genome expansion in bonnet fungi (Mycena s.s.) driven by repeated elements and novel gene families across ecological guilds.</title>
        <authorList>
            <consortium name="Lawrence Berkeley National Laboratory"/>
            <person name="Harder C.B."/>
            <person name="Miyauchi S."/>
            <person name="Viragh M."/>
            <person name="Kuo A."/>
            <person name="Thoen E."/>
            <person name="Andreopoulos B."/>
            <person name="Lu D."/>
            <person name="Skrede I."/>
            <person name="Drula E."/>
            <person name="Henrissat B."/>
            <person name="Morin E."/>
            <person name="Kohler A."/>
            <person name="Barry K."/>
            <person name="LaButti K."/>
            <person name="Morin E."/>
            <person name="Salamov A."/>
            <person name="Lipzen A."/>
            <person name="Mereny Z."/>
            <person name="Hegedus B."/>
            <person name="Baldrian P."/>
            <person name="Stursova M."/>
            <person name="Weitz H."/>
            <person name="Taylor A."/>
            <person name="Grigoriev I.V."/>
            <person name="Nagy L.G."/>
            <person name="Martin F."/>
            <person name="Kauserud H."/>
        </authorList>
    </citation>
    <scope>NUCLEOTIDE SEQUENCE</scope>
    <source>
        <strain evidence="1">CBHHK200</strain>
    </source>
</reference>
<keyword evidence="2" id="KW-1185">Reference proteome</keyword>
<protein>
    <submittedName>
        <fullName evidence="1">Uncharacterized protein</fullName>
    </submittedName>
</protein>
<dbReference type="Proteomes" id="UP001218188">
    <property type="component" value="Unassembled WGS sequence"/>
</dbReference>
<name>A0AAD6XK59_9AGAR</name>
<dbReference type="AlphaFoldDB" id="A0AAD6XK59"/>
<accession>A0AAD6XK59</accession>
<sequence>MVLLKGKDGPWKITNEGRDYSSPETGRNHFFIPSPTGKFAFTGYAMELCKKHILDIGSRLQGAALIALLNLDLQRYVHTIQEKWVAERCGPANLGPSQISTGDCVATLVADSGAGFRLEAPELYNAHSKIFVSILMANCYDLLYDRLVSNLILSLVYFATRRVAQNNLHTVFVVTFTNKTAHHVAG</sequence>
<evidence type="ECO:0000313" key="2">
    <source>
        <dbReference type="Proteomes" id="UP001218188"/>
    </source>
</evidence>
<dbReference type="EMBL" id="JARJCM010000001">
    <property type="protein sequence ID" value="KAJ7047934.1"/>
    <property type="molecule type" value="Genomic_DNA"/>
</dbReference>